<evidence type="ECO:0000313" key="1">
    <source>
        <dbReference type="EMBL" id="EAM5092270.1"/>
    </source>
</evidence>
<gene>
    <name evidence="2" type="ORF">D5U23_22610</name>
    <name evidence="1" type="ORF">EIT64_21895</name>
</gene>
<dbReference type="EMBL" id="AACWTM010000021">
    <property type="protein sequence ID" value="EAN0108416.1"/>
    <property type="molecule type" value="Genomic_DNA"/>
</dbReference>
<name>A0A5T2PAX1_SALER</name>
<accession>A0A5T2PAX1</accession>
<reference evidence="1" key="1">
    <citation type="submission" date="2018-11" db="EMBL/GenBank/DDBJ databases">
        <authorList>
            <consortium name="PulseNet: The National Subtyping Network for Foodborne Disease Surveillance"/>
            <person name="Tarr C.L."/>
            <person name="Trees E."/>
            <person name="Katz L.S."/>
            <person name="Carleton-Romer H.A."/>
            <person name="Stroika S."/>
            <person name="Kucerova Z."/>
            <person name="Roache K.F."/>
            <person name="Sabol A.L."/>
            <person name="Besser J."/>
            <person name="Gerner-Smidt P."/>
        </authorList>
    </citation>
    <scope>NUCLEOTIDE SEQUENCE</scope>
    <source>
        <strain evidence="2">PNUSAS052058</strain>
        <strain evidence="1">PNUSAS057825</strain>
    </source>
</reference>
<comment type="caution">
    <text evidence="1">The sequence shown here is derived from an EMBL/GenBank/DDBJ whole genome shotgun (WGS) entry which is preliminary data.</text>
</comment>
<sequence length="84" mass="9747">MMTAAWFLLERDMIPGALACAVRGKFEKSSISAGYVGIMPEVICYESSESGNNWKMLRNALAHSAWVRYYYYYIKFARNAQWYV</sequence>
<proteinExistence type="predicted"/>
<dbReference type="EMBL" id="AACVDM010000017">
    <property type="protein sequence ID" value="EAM5092270.1"/>
    <property type="molecule type" value="Genomic_DNA"/>
</dbReference>
<dbReference type="AlphaFoldDB" id="A0A5T2PAX1"/>
<organism evidence="1">
    <name type="scientific">Salmonella enterica</name>
    <name type="common">Salmonella choleraesuis</name>
    <dbReference type="NCBI Taxonomy" id="28901"/>
    <lineage>
        <taxon>Bacteria</taxon>
        <taxon>Pseudomonadati</taxon>
        <taxon>Pseudomonadota</taxon>
        <taxon>Gammaproteobacteria</taxon>
        <taxon>Enterobacterales</taxon>
        <taxon>Enterobacteriaceae</taxon>
        <taxon>Salmonella</taxon>
    </lineage>
</organism>
<evidence type="ECO:0000313" key="2">
    <source>
        <dbReference type="EMBL" id="EAN0108416.1"/>
    </source>
</evidence>
<protein>
    <submittedName>
        <fullName evidence="1">Uncharacterized protein</fullName>
    </submittedName>
</protein>